<dbReference type="Gene3D" id="2.40.50.180">
    <property type="entry name" value="CheA-289, Domain 4"/>
    <property type="match status" value="1"/>
</dbReference>
<evidence type="ECO:0000313" key="4">
    <source>
        <dbReference type="EMBL" id="AGH45339.1"/>
    </source>
</evidence>
<dbReference type="eggNOG" id="COG0784">
    <property type="taxonomic scope" value="Bacteria"/>
</dbReference>
<keyword evidence="5" id="KW-1185">Reference proteome</keyword>
<name>K6ZU55_9ALTE</name>
<dbReference type="Gene3D" id="2.30.30.40">
    <property type="entry name" value="SH3 Domains"/>
    <property type="match status" value="1"/>
</dbReference>
<dbReference type="Proteomes" id="UP000011864">
    <property type="component" value="Chromosome"/>
</dbReference>
<dbReference type="PROSITE" id="PS50851">
    <property type="entry name" value="CHEW"/>
    <property type="match status" value="1"/>
</dbReference>
<keyword evidence="1" id="KW-0597">Phosphoprotein</keyword>
<evidence type="ECO:0000259" key="2">
    <source>
        <dbReference type="PROSITE" id="PS50110"/>
    </source>
</evidence>
<dbReference type="eggNOG" id="COG0835">
    <property type="taxonomic scope" value="Bacteria"/>
</dbReference>
<dbReference type="SUPFAM" id="SSF50341">
    <property type="entry name" value="CheW-like"/>
    <property type="match status" value="1"/>
</dbReference>
<dbReference type="InterPro" id="IPR001789">
    <property type="entry name" value="Sig_transdc_resp-reg_receiver"/>
</dbReference>
<dbReference type="EMBL" id="CP003837">
    <property type="protein sequence ID" value="AGH45339.1"/>
    <property type="molecule type" value="Genomic_DNA"/>
</dbReference>
<dbReference type="PANTHER" id="PTHR47233">
    <property type="entry name" value="CHEMOTAXIS PROTEIN CHEV"/>
    <property type="match status" value="1"/>
</dbReference>
<feature type="domain" description="CheW-like" evidence="3">
    <location>
        <begin position="8"/>
        <end position="149"/>
    </location>
</feature>
<dbReference type="RefSeq" id="WP_007641544.1">
    <property type="nucleotide sequence ID" value="NC_020514.1"/>
</dbReference>
<dbReference type="PROSITE" id="PS50110">
    <property type="entry name" value="RESPONSE_REGULATORY"/>
    <property type="match status" value="1"/>
</dbReference>
<dbReference type="SMART" id="SM00260">
    <property type="entry name" value="CheW"/>
    <property type="match status" value="1"/>
</dbReference>
<dbReference type="Pfam" id="PF00072">
    <property type="entry name" value="Response_reg"/>
    <property type="match status" value="1"/>
</dbReference>
<dbReference type="AlphaFoldDB" id="K6ZU55"/>
<protein>
    <submittedName>
        <fullName evidence="4">Chemotaxis protein CheV</fullName>
    </submittedName>
</protein>
<sequence>MASKANYSQGLLLFRLKNGRQYALGTLKIQELVPYKAVTKMIKSEPGVKGVLTIRNQTIAVIDMAEVIGLGPISESNLSQSFIVVTDCQRKVVGFIVSQIEKIVETNWREIKQPDKKLGAGVFITGTVEVEGEFIQLIDVELLLNKIFPPDPRAALAVVTDFQREQLKPMNILVVDDSLTARRQLTDVLELLNVPFHVTDDGHKALVYMREQASSGHPVNLLVSDIEMPGLDGYELTFEVRNLPVLAAAYIILHTSLSSAISIGQAHQVGANEALTKFDAKELVLSMLRGVEFINNPPKE</sequence>
<dbReference type="SMART" id="SM00448">
    <property type="entry name" value="REC"/>
    <property type="match status" value="1"/>
</dbReference>
<dbReference type="InterPro" id="IPR002545">
    <property type="entry name" value="CheW-lke_dom"/>
</dbReference>
<dbReference type="CDD" id="cd00588">
    <property type="entry name" value="CheW_like"/>
    <property type="match status" value="1"/>
</dbReference>
<dbReference type="PANTHER" id="PTHR47233:SF2">
    <property type="entry name" value="CHEMOTAXIS SIGNAL TRANSDUCTION SYSTEM RESPONSE REGULATOR CHEV"/>
    <property type="match status" value="1"/>
</dbReference>
<dbReference type="Gene3D" id="3.40.50.2300">
    <property type="match status" value="1"/>
</dbReference>
<dbReference type="KEGG" id="gps:C427_3230"/>
<dbReference type="InterPro" id="IPR036061">
    <property type="entry name" value="CheW-like_dom_sf"/>
</dbReference>
<dbReference type="GO" id="GO:0006935">
    <property type="term" value="P:chemotaxis"/>
    <property type="evidence" value="ECO:0007669"/>
    <property type="project" value="InterPro"/>
</dbReference>
<feature type="domain" description="Response regulatory" evidence="2">
    <location>
        <begin position="171"/>
        <end position="292"/>
    </location>
</feature>
<evidence type="ECO:0000256" key="1">
    <source>
        <dbReference type="PROSITE-ProRule" id="PRU00169"/>
    </source>
</evidence>
<dbReference type="STRING" id="1129794.C427_3230"/>
<dbReference type="GO" id="GO:0000160">
    <property type="term" value="P:phosphorelay signal transduction system"/>
    <property type="evidence" value="ECO:0007669"/>
    <property type="project" value="InterPro"/>
</dbReference>
<organism evidence="4 5">
    <name type="scientific">Paraglaciecola psychrophila 170</name>
    <dbReference type="NCBI Taxonomy" id="1129794"/>
    <lineage>
        <taxon>Bacteria</taxon>
        <taxon>Pseudomonadati</taxon>
        <taxon>Pseudomonadota</taxon>
        <taxon>Gammaproteobacteria</taxon>
        <taxon>Alteromonadales</taxon>
        <taxon>Alteromonadaceae</taxon>
        <taxon>Paraglaciecola</taxon>
    </lineage>
</organism>
<evidence type="ECO:0000259" key="3">
    <source>
        <dbReference type="PROSITE" id="PS50851"/>
    </source>
</evidence>
<dbReference type="HOGENOM" id="CLU_048995_0_0_6"/>
<gene>
    <name evidence="4" type="primary">cheV</name>
    <name evidence="4" type="ORF">C427_3230</name>
</gene>
<dbReference type="Pfam" id="PF01584">
    <property type="entry name" value="CheW"/>
    <property type="match status" value="1"/>
</dbReference>
<reference evidence="4 5" key="1">
    <citation type="journal article" date="2013" name="Genome Announc.">
        <title>Complete Genome Sequence of Glaciecola psychrophila Strain 170T.</title>
        <authorList>
            <person name="Yin J."/>
            <person name="Chen J."/>
            <person name="Liu G."/>
            <person name="Yu Y."/>
            <person name="Song L."/>
            <person name="Wang X."/>
            <person name="Qu X."/>
        </authorList>
    </citation>
    <scope>NUCLEOTIDE SEQUENCE [LARGE SCALE GENOMIC DNA]</scope>
    <source>
        <strain evidence="4 5">170</strain>
    </source>
</reference>
<dbReference type="SUPFAM" id="SSF52172">
    <property type="entry name" value="CheY-like"/>
    <property type="match status" value="1"/>
</dbReference>
<proteinExistence type="predicted"/>
<dbReference type="OrthoDB" id="9806105at2"/>
<accession>K6ZU55</accession>
<dbReference type="InterPro" id="IPR011006">
    <property type="entry name" value="CheY-like_superfamily"/>
</dbReference>
<dbReference type="PATRIC" id="fig|1129794.4.peg.3211"/>
<feature type="modified residue" description="4-aspartylphosphate" evidence="1">
    <location>
        <position position="225"/>
    </location>
</feature>
<evidence type="ECO:0000313" key="5">
    <source>
        <dbReference type="Proteomes" id="UP000011864"/>
    </source>
</evidence>